<dbReference type="InterPro" id="IPR043504">
    <property type="entry name" value="Peptidase_S1_PA_chymotrypsin"/>
</dbReference>
<accession>A0A4W2CBG8</accession>
<dbReference type="GO" id="GO:0004252">
    <property type="term" value="F:serine-type endopeptidase activity"/>
    <property type="evidence" value="ECO:0007669"/>
    <property type="project" value="InterPro"/>
</dbReference>
<dbReference type="InterPro" id="IPR009003">
    <property type="entry name" value="Peptidase_S1_PA"/>
</dbReference>
<reference evidence="8" key="3">
    <citation type="submission" date="2025-09" db="UniProtKB">
        <authorList>
            <consortium name="Ensembl"/>
        </authorList>
    </citation>
    <scope>IDENTIFICATION</scope>
</reference>
<reference evidence="8" key="2">
    <citation type="submission" date="2025-08" db="UniProtKB">
        <authorList>
            <consortium name="Ensembl"/>
        </authorList>
    </citation>
    <scope>IDENTIFICATION</scope>
</reference>
<dbReference type="PRINTS" id="PR00722">
    <property type="entry name" value="CHYMOTRYPSIN"/>
</dbReference>
<dbReference type="InterPro" id="IPR001314">
    <property type="entry name" value="Peptidase_S1A"/>
</dbReference>
<dbReference type="InterPro" id="IPR001254">
    <property type="entry name" value="Trypsin_dom"/>
</dbReference>
<keyword evidence="5" id="KW-0865">Zymogen</keyword>
<evidence type="ECO:0000256" key="4">
    <source>
        <dbReference type="ARBA" id="ARBA00022825"/>
    </source>
</evidence>
<keyword evidence="1" id="KW-0645">Protease</keyword>
<dbReference type="GO" id="GO:0005737">
    <property type="term" value="C:cytoplasm"/>
    <property type="evidence" value="ECO:0007669"/>
    <property type="project" value="TreeGrafter"/>
</dbReference>
<evidence type="ECO:0000256" key="1">
    <source>
        <dbReference type="ARBA" id="ARBA00022670"/>
    </source>
</evidence>
<dbReference type="InterPro" id="IPR018114">
    <property type="entry name" value="TRYPSIN_HIS"/>
</dbReference>
<evidence type="ECO:0000256" key="5">
    <source>
        <dbReference type="ARBA" id="ARBA00023145"/>
    </source>
</evidence>
<dbReference type="CDD" id="cd00190">
    <property type="entry name" value="Tryp_SPc"/>
    <property type="match status" value="1"/>
</dbReference>
<evidence type="ECO:0000259" key="7">
    <source>
        <dbReference type="PROSITE" id="PS50240"/>
    </source>
</evidence>
<dbReference type="Pfam" id="PF00089">
    <property type="entry name" value="Trypsin"/>
    <property type="match status" value="1"/>
</dbReference>
<dbReference type="Ensembl" id="ENSBIXT00000044511.1">
    <property type="protein sequence ID" value="ENSBIXP00000010196.1"/>
    <property type="gene ID" value="ENSBIXG00000002328.1"/>
</dbReference>
<dbReference type="STRING" id="30522.A0A4W2CBG8"/>
<feature type="domain" description="Peptidase S1" evidence="7">
    <location>
        <begin position="37"/>
        <end position="246"/>
    </location>
</feature>
<dbReference type="GO" id="GO:0006508">
    <property type="term" value="P:proteolysis"/>
    <property type="evidence" value="ECO:0007669"/>
    <property type="project" value="UniProtKB-KW"/>
</dbReference>
<dbReference type="AlphaFoldDB" id="A0A4W2CBG8"/>
<keyword evidence="9" id="KW-1185">Reference proteome</keyword>
<evidence type="ECO:0000313" key="9">
    <source>
        <dbReference type="Proteomes" id="UP000314981"/>
    </source>
</evidence>
<keyword evidence="4" id="KW-0720">Serine protease</keyword>
<evidence type="ECO:0000256" key="3">
    <source>
        <dbReference type="ARBA" id="ARBA00022801"/>
    </source>
</evidence>
<dbReference type="SUPFAM" id="SSF50494">
    <property type="entry name" value="Trypsin-like serine proteases"/>
    <property type="match status" value="1"/>
</dbReference>
<proteinExistence type="predicted"/>
<reference evidence="8 9" key="1">
    <citation type="submission" date="2018-11" db="EMBL/GenBank/DDBJ databases">
        <title>Haplotype-resolved cattle genomes.</title>
        <authorList>
            <person name="Low W.Y."/>
            <person name="Tearle R."/>
            <person name="Bickhart D.M."/>
            <person name="Rosen B.D."/>
            <person name="Koren S."/>
            <person name="Rhie A."/>
            <person name="Hiendleder S."/>
            <person name="Phillippy A.M."/>
            <person name="Smith T.P.L."/>
            <person name="Williams J.L."/>
        </authorList>
    </citation>
    <scope>NUCLEOTIDE SEQUENCE [LARGE SCALE GENOMIC DNA]</scope>
</reference>
<keyword evidence="3" id="KW-0378">Hydrolase</keyword>
<dbReference type="PANTHER" id="PTHR24271">
    <property type="entry name" value="KALLIKREIN-RELATED"/>
    <property type="match status" value="1"/>
</dbReference>
<evidence type="ECO:0000313" key="8">
    <source>
        <dbReference type="Ensembl" id="ENSBIXP00000010196.1"/>
    </source>
</evidence>
<organism evidence="8 9">
    <name type="scientific">Bos indicus x Bos taurus</name>
    <name type="common">Hybrid cattle</name>
    <dbReference type="NCBI Taxonomy" id="30522"/>
    <lineage>
        <taxon>Eukaryota</taxon>
        <taxon>Metazoa</taxon>
        <taxon>Chordata</taxon>
        <taxon>Craniata</taxon>
        <taxon>Vertebrata</taxon>
        <taxon>Euteleostomi</taxon>
        <taxon>Mammalia</taxon>
        <taxon>Eutheria</taxon>
        <taxon>Laurasiatheria</taxon>
        <taxon>Artiodactyla</taxon>
        <taxon>Ruminantia</taxon>
        <taxon>Pecora</taxon>
        <taxon>Bovidae</taxon>
        <taxon>Bovinae</taxon>
        <taxon>Bos</taxon>
    </lineage>
</organism>
<dbReference type="Proteomes" id="UP000314981">
    <property type="component" value="Chromosome 21"/>
</dbReference>
<dbReference type="FunFam" id="2.40.10.10:FF:000014">
    <property type="entry name" value="Complement factor D"/>
    <property type="match status" value="1"/>
</dbReference>
<evidence type="ECO:0000256" key="6">
    <source>
        <dbReference type="ARBA" id="ARBA00023157"/>
    </source>
</evidence>
<protein>
    <recommendedName>
        <fullName evidence="7">Peptidase S1 domain-containing protein</fullName>
    </recommendedName>
</protein>
<name>A0A4W2CBG8_BOBOX</name>
<keyword evidence="2" id="KW-0732">Signal</keyword>
<dbReference type="Gene3D" id="2.40.10.10">
    <property type="entry name" value="Trypsin-like serine proteases"/>
    <property type="match status" value="2"/>
</dbReference>
<evidence type="ECO:0000256" key="2">
    <source>
        <dbReference type="ARBA" id="ARBA00022729"/>
    </source>
</evidence>
<dbReference type="OMA" id="PRIDPYN"/>
<dbReference type="PROSITE" id="PS50240">
    <property type="entry name" value="TRYPSIN_DOM"/>
    <property type="match status" value="1"/>
</dbReference>
<dbReference type="SMART" id="SM00020">
    <property type="entry name" value="Tryp_SPc"/>
    <property type="match status" value="1"/>
</dbReference>
<dbReference type="PROSITE" id="PS00134">
    <property type="entry name" value="TRYPSIN_HIS"/>
    <property type="match status" value="1"/>
</dbReference>
<dbReference type="PANTHER" id="PTHR24271:SF58">
    <property type="entry name" value="DUODENASE-1"/>
    <property type="match status" value="1"/>
</dbReference>
<sequence length="254" mass="28415">MHALALVHVRKFLNSGQIPSKPNKSGGQAGIFLSGKIIEGQEAKPHSRPYMVFRQFKTSGKRYSYGGFLMHEDFVLTAAHCLERSIKVTLGAHNIKKKERTQRVIRETYANDLMLLQLKRRAKVTAAVSTISLPSSSDMVNPGMLCSVAGWGLLRVSGSTTNKLQEVELEVQRDEKCKSRYEVYNTDTQICVGNPRMRKKAMNGDSGGPLVCNGVAQGIVSYGQDTPPDVYTRISRFQQWIKETMKMYRLQGPD</sequence>
<keyword evidence="6" id="KW-1015">Disulfide bond</keyword>